<proteinExistence type="predicted"/>
<reference evidence="2 3" key="1">
    <citation type="submission" date="2016-11" db="EMBL/GenBank/DDBJ databases">
        <authorList>
            <person name="Jaros S."/>
            <person name="Januszkiewicz K."/>
            <person name="Wedrychowicz H."/>
        </authorList>
    </citation>
    <scope>NUCLEOTIDE SEQUENCE [LARGE SCALE GENOMIC DNA]</scope>
    <source>
        <strain evidence="2 3">GAS138</strain>
    </source>
</reference>
<evidence type="ECO:0000313" key="3">
    <source>
        <dbReference type="Proteomes" id="UP000189796"/>
    </source>
</evidence>
<accession>A0A1M5J059</accession>
<sequence>MPIVHCVRRREADADAKFARRIFGDGECRRTRQRHLAQAPPVPISCCRRDAISAGSSPAWVKPRPRAASEPGPFIPLIADMRALRQQVRFVPVGELSEPVVVSSSSWDRCRSPREIVGPKVDCDGRQAQSDGDPENRRMMDRSSVARSRLHSITVRASSEGGTARPGAFGLEVDHHMYADC</sequence>
<name>A0A1M5J059_9BRAD</name>
<dbReference type="AlphaFoldDB" id="A0A1M5J059"/>
<organism evidence="2 3">
    <name type="scientific">Bradyrhizobium erythrophlei</name>
    <dbReference type="NCBI Taxonomy" id="1437360"/>
    <lineage>
        <taxon>Bacteria</taxon>
        <taxon>Pseudomonadati</taxon>
        <taxon>Pseudomonadota</taxon>
        <taxon>Alphaproteobacteria</taxon>
        <taxon>Hyphomicrobiales</taxon>
        <taxon>Nitrobacteraceae</taxon>
        <taxon>Bradyrhizobium</taxon>
    </lineage>
</organism>
<feature type="region of interest" description="Disordered" evidence="1">
    <location>
        <begin position="122"/>
        <end position="144"/>
    </location>
</feature>
<gene>
    <name evidence="2" type="ORF">SAMN05443248_1196</name>
</gene>
<evidence type="ECO:0000256" key="1">
    <source>
        <dbReference type="SAM" id="MobiDB-lite"/>
    </source>
</evidence>
<protein>
    <submittedName>
        <fullName evidence="2">Uncharacterized protein</fullName>
    </submittedName>
</protein>
<dbReference type="Proteomes" id="UP000189796">
    <property type="component" value="Chromosome I"/>
</dbReference>
<evidence type="ECO:0000313" key="2">
    <source>
        <dbReference type="EMBL" id="SHG33755.1"/>
    </source>
</evidence>
<dbReference type="EMBL" id="LT670817">
    <property type="protein sequence ID" value="SHG33755.1"/>
    <property type="molecule type" value="Genomic_DNA"/>
</dbReference>